<name>U6M9W7_EIMMA</name>
<evidence type="ECO:0000256" key="1">
    <source>
        <dbReference type="SAM" id="MobiDB-lite"/>
    </source>
</evidence>
<feature type="compositionally biased region" description="Polar residues" evidence="1">
    <location>
        <begin position="1049"/>
        <end position="1066"/>
    </location>
</feature>
<feature type="region of interest" description="Disordered" evidence="1">
    <location>
        <begin position="702"/>
        <end position="723"/>
    </location>
</feature>
<feature type="region of interest" description="Disordered" evidence="1">
    <location>
        <begin position="857"/>
        <end position="885"/>
    </location>
</feature>
<feature type="region of interest" description="Disordered" evidence="1">
    <location>
        <begin position="432"/>
        <end position="458"/>
    </location>
</feature>
<reference evidence="2" key="1">
    <citation type="submission" date="2013-10" db="EMBL/GenBank/DDBJ databases">
        <title>Genomic analysis of the causative agents of coccidiosis in chickens.</title>
        <authorList>
            <person name="Reid A.J."/>
            <person name="Blake D."/>
            <person name="Billington K."/>
            <person name="Browne H."/>
            <person name="Dunn M."/>
            <person name="Hung S."/>
            <person name="Kawahara F."/>
            <person name="Miranda-Saavedra D."/>
            <person name="Mourier T."/>
            <person name="Nagra H."/>
            <person name="Otto T.D."/>
            <person name="Rawlings N."/>
            <person name="Sanchez A."/>
            <person name="Sanders M."/>
            <person name="Subramaniam C."/>
            <person name="Tay Y."/>
            <person name="Dear P."/>
            <person name="Doerig C."/>
            <person name="Gruber A."/>
            <person name="Parkinson J."/>
            <person name="Shirley M."/>
            <person name="Wan K.L."/>
            <person name="Berriman M."/>
            <person name="Tomley F."/>
            <person name="Pain A."/>
        </authorList>
    </citation>
    <scope>NUCLEOTIDE SEQUENCE [LARGE SCALE GENOMIC DNA]</scope>
    <source>
        <strain evidence="2">Weybridge</strain>
    </source>
</reference>
<feature type="region of interest" description="Disordered" evidence="1">
    <location>
        <begin position="804"/>
        <end position="824"/>
    </location>
</feature>
<feature type="region of interest" description="Disordered" evidence="1">
    <location>
        <begin position="345"/>
        <end position="368"/>
    </location>
</feature>
<dbReference type="GeneID" id="25336506"/>
<feature type="region of interest" description="Disordered" evidence="1">
    <location>
        <begin position="1040"/>
        <end position="1077"/>
    </location>
</feature>
<evidence type="ECO:0000313" key="3">
    <source>
        <dbReference type="Proteomes" id="UP000030763"/>
    </source>
</evidence>
<protein>
    <submittedName>
        <fullName evidence="2">Uncharacterized protein</fullName>
    </submittedName>
</protein>
<sequence length="1148" mass="122978">MTHCGPQEPVGIEGNSACALKLSRRGVSDVEKFIQGKLEAAAPATLREDKSWLWILSAYGLSKPPASHVVEQLLRKALESTRRVDLLLDRREALPSPAFLLTALLKGSTYSSIVAVSEEQSERRHIPHQHGEETLLVRSNSSPVNCNSSTYSCGATGTLEAESPVEMTPSENFGNDITGNGNSSSSIINSSISNISSGAGRNNGSSNYSTQPQLSVQEKAEAILSTDAEKSLLNLDRLCQSPFGPDKGQSATPEVTPRMGTVVETAGAGEAQGIGEFPASEAEFSSLSGSLEPGADDSLGDLREPVQMPPTADVLEDPSEVKGNLCIAGSYQSCRGDSARQTVESGAAYATSEERADEAESSFSTNKRGLPAAASPVITAPPQPNVIWQTATADVRNRAFVSYGQYLSRRIKALDMSEEQVIGFPGRRRPPRFSRRWGKSHQLCGNTPQDEEDRRAGTEGARAEVEFIRANYMSPIVQIYLRGCAHRGFRIPGIEDLPPWPPTREQVIAFSTAQRRQLSTSLCSADQTTTSDIGGSTEDGAEAAATNGAPNAGPDNAKHNGQELLADGTMPCASEDLEGPSQPLSGTNSETASESNSETVSETASETASRSDFDGSDFDGSLKEESESPDNAAGDIAESAPDVTPDSLGDADVAEDTKFNAASDVAPDAASDALSDAAFGFASDVASEDESDVAFRDASAAESYASSDAKSDPAEEAVSGVTAAHAATNQGTGIAQVPVVPGDALRGFFSEQSLPPDSPFISPFLNPFHFSFAPPSSRSFPWEEDSHSNGCWETPLDSIYIQQQPSTAEREKQESQKEQEQQQSLLLQDRRRYQERQQREEQQRTLFFGGMSQPFSGFAGESIHQTPQSKGAQQFSKHQQHQQALLRPVEHGTAANSTPTVPYFPAVSVPLTSAGATRDREGTPLTPDLYHTNSGVHEMAFSGAHSSDKPFWGPQSPKACFQPHCFAPPADELVEPLDPYSLRFHDDPFYNLQSPRYKVEEREGSMAGDCWDIPPLLQGPAARCAAAVSTSAGHVGFLDKRTKGDVAPRSSQYQRGGSVEHPSSSEPIPAGAGSEEPEQICLAEPASCTGTAGPRQAAEQCETGKPFQEYAVQQWMHKIDTQMEGLERLMHQLLCTMEVITAKESGLR</sequence>
<feature type="region of interest" description="Disordered" evidence="1">
    <location>
        <begin position="121"/>
        <end position="146"/>
    </location>
</feature>
<feature type="compositionally biased region" description="Polar residues" evidence="1">
    <location>
        <begin position="519"/>
        <end position="534"/>
    </location>
</feature>
<feature type="compositionally biased region" description="Low complexity" evidence="1">
    <location>
        <begin position="873"/>
        <end position="883"/>
    </location>
</feature>
<feature type="compositionally biased region" description="Low complexity" evidence="1">
    <location>
        <begin position="587"/>
        <end position="610"/>
    </location>
</feature>
<feature type="region of interest" description="Disordered" evidence="1">
    <location>
        <begin position="519"/>
        <end position="651"/>
    </location>
</feature>
<feature type="compositionally biased region" description="Basic and acidic residues" evidence="1">
    <location>
        <begin position="121"/>
        <end position="135"/>
    </location>
</feature>
<keyword evidence="3" id="KW-1185">Reference proteome</keyword>
<feature type="compositionally biased region" description="Low complexity" evidence="1">
    <location>
        <begin position="542"/>
        <end position="555"/>
    </location>
</feature>
<feature type="compositionally biased region" description="Polar residues" evidence="1">
    <location>
        <begin position="137"/>
        <end position="146"/>
    </location>
</feature>
<organism evidence="2 3">
    <name type="scientific">Eimeria maxima</name>
    <name type="common">Coccidian parasite</name>
    <dbReference type="NCBI Taxonomy" id="5804"/>
    <lineage>
        <taxon>Eukaryota</taxon>
        <taxon>Sar</taxon>
        <taxon>Alveolata</taxon>
        <taxon>Apicomplexa</taxon>
        <taxon>Conoidasida</taxon>
        <taxon>Coccidia</taxon>
        <taxon>Eucoccidiorida</taxon>
        <taxon>Eimeriorina</taxon>
        <taxon>Eimeriidae</taxon>
        <taxon>Eimeria</taxon>
    </lineage>
</organism>
<feature type="compositionally biased region" description="Basic and acidic residues" evidence="1">
    <location>
        <begin position="808"/>
        <end position="820"/>
    </location>
</feature>
<dbReference type="AlphaFoldDB" id="U6M9W7"/>
<dbReference type="Proteomes" id="UP000030763">
    <property type="component" value="Unassembled WGS sequence"/>
</dbReference>
<gene>
    <name evidence="2" type="ORF">EMWEY_00025200</name>
</gene>
<feature type="region of interest" description="Disordered" evidence="1">
    <location>
        <begin position="282"/>
        <end position="317"/>
    </location>
</feature>
<proteinExistence type="predicted"/>
<dbReference type="EMBL" id="HG720895">
    <property type="protein sequence ID" value="CDJ59838.1"/>
    <property type="molecule type" value="Genomic_DNA"/>
</dbReference>
<reference evidence="2" key="2">
    <citation type="submission" date="2013-10" db="EMBL/GenBank/DDBJ databases">
        <authorList>
            <person name="Aslett M."/>
        </authorList>
    </citation>
    <scope>NUCLEOTIDE SEQUENCE [LARGE SCALE GENOMIC DNA]</scope>
    <source>
        <strain evidence="2">Weybridge</strain>
    </source>
</reference>
<evidence type="ECO:0000313" key="2">
    <source>
        <dbReference type="EMBL" id="CDJ59838.1"/>
    </source>
</evidence>
<dbReference type="RefSeq" id="XP_013336483.1">
    <property type="nucleotide sequence ID" value="XM_013481029.1"/>
</dbReference>
<dbReference type="VEuPathDB" id="ToxoDB:EMWEY_00025200"/>
<feature type="compositionally biased region" description="Polar residues" evidence="1">
    <location>
        <begin position="863"/>
        <end position="872"/>
    </location>
</feature>
<feature type="region of interest" description="Disordered" evidence="1">
    <location>
        <begin position="166"/>
        <end position="185"/>
    </location>
</feature>
<accession>U6M9W7</accession>
<feature type="compositionally biased region" description="Low complexity" evidence="1">
    <location>
        <begin position="174"/>
        <end position="185"/>
    </location>
</feature>